<keyword evidence="3" id="KW-1185">Reference proteome</keyword>
<feature type="transmembrane region" description="Helical" evidence="1">
    <location>
        <begin position="129"/>
        <end position="147"/>
    </location>
</feature>
<comment type="caution">
    <text evidence="2">The sequence shown here is derived from an EMBL/GenBank/DDBJ whole genome shotgun (WGS) entry which is preliminary data.</text>
</comment>
<organism evidence="2 3">
    <name type="scientific">Silvibacterium bohemicum</name>
    <dbReference type="NCBI Taxonomy" id="1577686"/>
    <lineage>
        <taxon>Bacteria</taxon>
        <taxon>Pseudomonadati</taxon>
        <taxon>Acidobacteriota</taxon>
        <taxon>Terriglobia</taxon>
        <taxon>Terriglobales</taxon>
        <taxon>Acidobacteriaceae</taxon>
        <taxon>Silvibacterium</taxon>
    </lineage>
</organism>
<name>A0A841K0U6_9BACT</name>
<accession>A0A841K0U6</accession>
<dbReference type="Proteomes" id="UP000538666">
    <property type="component" value="Unassembled WGS sequence"/>
</dbReference>
<evidence type="ECO:0000313" key="3">
    <source>
        <dbReference type="Proteomes" id="UP000538666"/>
    </source>
</evidence>
<gene>
    <name evidence="2" type="ORF">HNQ77_004189</name>
</gene>
<feature type="transmembrane region" description="Helical" evidence="1">
    <location>
        <begin position="87"/>
        <end position="109"/>
    </location>
</feature>
<proteinExistence type="predicted"/>
<evidence type="ECO:0000256" key="1">
    <source>
        <dbReference type="SAM" id="Phobius"/>
    </source>
</evidence>
<keyword evidence="1" id="KW-0812">Transmembrane</keyword>
<dbReference type="RefSeq" id="WP_050058317.1">
    <property type="nucleotide sequence ID" value="NZ_JACHEK010000009.1"/>
</dbReference>
<dbReference type="EMBL" id="JACHEK010000009">
    <property type="protein sequence ID" value="MBB6146217.1"/>
    <property type="molecule type" value="Genomic_DNA"/>
</dbReference>
<reference evidence="2 3" key="1">
    <citation type="submission" date="2020-08" db="EMBL/GenBank/DDBJ databases">
        <title>Genomic Encyclopedia of Type Strains, Phase IV (KMG-IV): sequencing the most valuable type-strain genomes for metagenomic binning, comparative biology and taxonomic classification.</title>
        <authorList>
            <person name="Goeker M."/>
        </authorList>
    </citation>
    <scope>NUCLEOTIDE SEQUENCE [LARGE SCALE GENOMIC DNA]</scope>
    <source>
        <strain evidence="2 3">DSM 103733</strain>
    </source>
</reference>
<feature type="transmembrane region" description="Helical" evidence="1">
    <location>
        <begin position="54"/>
        <end position="80"/>
    </location>
</feature>
<sequence>MNLGWERKVGYSFLGLMIGNAASVLMLLLAGALQNLGMFAAIGKFSWLHAGGSVALSIAILIVSMLGWAVVGLPLLLLLGAELVADLYLITLALTGSVLGMLAMFLLSVAFDHQVLDTAVFRSSQGLGFFYDAALIGGVAFAVYGGLIRAALRRQAKENGAPKGTPKSLAWFDF</sequence>
<protein>
    <submittedName>
        <fullName evidence="2">Uncharacterized protein</fullName>
    </submittedName>
</protein>
<evidence type="ECO:0000313" key="2">
    <source>
        <dbReference type="EMBL" id="MBB6146217.1"/>
    </source>
</evidence>
<keyword evidence="1" id="KW-1133">Transmembrane helix</keyword>
<keyword evidence="1" id="KW-0472">Membrane</keyword>
<dbReference type="AlphaFoldDB" id="A0A841K0U6"/>
<feature type="transmembrane region" description="Helical" evidence="1">
    <location>
        <begin position="12"/>
        <end position="34"/>
    </location>
</feature>